<gene>
    <name evidence="3" type="ORF">NCTC11458_00320</name>
</gene>
<evidence type="ECO:0000256" key="1">
    <source>
        <dbReference type="ARBA" id="ARBA00022729"/>
    </source>
</evidence>
<keyword evidence="1" id="KW-0732">Signal</keyword>
<comment type="caution">
    <text evidence="3">The sequence shown here is derived from an EMBL/GenBank/DDBJ whole genome shotgun (WGS) entry which is preliminary data.</text>
</comment>
<organism evidence="3 4">
    <name type="scientific">Capnocytophaga ochracea</name>
    <dbReference type="NCBI Taxonomy" id="1018"/>
    <lineage>
        <taxon>Bacteria</taxon>
        <taxon>Pseudomonadati</taxon>
        <taxon>Bacteroidota</taxon>
        <taxon>Flavobacteriia</taxon>
        <taxon>Flavobacteriales</taxon>
        <taxon>Flavobacteriaceae</taxon>
        <taxon>Capnocytophaga</taxon>
    </lineage>
</organism>
<accession>A0A7Z8YB32</accession>
<protein>
    <submittedName>
        <fullName evidence="3">Por secretion system C-terminal sorting domain</fullName>
    </submittedName>
</protein>
<evidence type="ECO:0000313" key="3">
    <source>
        <dbReference type="EMBL" id="VDG81037.1"/>
    </source>
</evidence>
<proteinExistence type="predicted"/>
<dbReference type="NCBIfam" id="TIGR04183">
    <property type="entry name" value="Por_Secre_tail"/>
    <property type="match status" value="1"/>
</dbReference>
<dbReference type="AlphaFoldDB" id="A0A7Z8YB32"/>
<evidence type="ECO:0000259" key="2">
    <source>
        <dbReference type="Pfam" id="PF18962"/>
    </source>
</evidence>
<dbReference type="EMBL" id="UYIQ01000001">
    <property type="protein sequence ID" value="VDG81037.1"/>
    <property type="molecule type" value="Genomic_DNA"/>
</dbReference>
<name>A0A7Z8YB32_CAPOC</name>
<dbReference type="Proteomes" id="UP000276733">
    <property type="component" value="Unassembled WGS sequence"/>
</dbReference>
<sequence length="220" mass="24574">MSKWGNEGVGLLEVLGEAQRDAENLGGEIAKRINILGGTLLLECKVKKNVKKLALFKKSSDLCGHIIKTCWTMLKYLIFFLGTLSIYAQKEYCFQYDSAGNQRSALLCLNGKDDATDEELFDELPEALKSSEADNSSKITLQGAPNPVTDNLAVYWHHSENGVLTQLVVFSVDGKMMYRTDQIPTNEPFHINVSTWSVGYYFLVATFSDGSRKVFKVVKQ</sequence>
<evidence type="ECO:0000313" key="4">
    <source>
        <dbReference type="Proteomes" id="UP000276733"/>
    </source>
</evidence>
<feature type="domain" description="Secretion system C-terminal sorting" evidence="2">
    <location>
        <begin position="145"/>
        <end position="210"/>
    </location>
</feature>
<dbReference type="Pfam" id="PF18962">
    <property type="entry name" value="Por_Secre_tail"/>
    <property type="match status" value="1"/>
</dbReference>
<dbReference type="InterPro" id="IPR026444">
    <property type="entry name" value="Secre_tail"/>
</dbReference>
<reference evidence="3 4" key="1">
    <citation type="submission" date="2018-11" db="EMBL/GenBank/DDBJ databases">
        <authorList>
            <consortium name="Pathogen Informatics"/>
        </authorList>
    </citation>
    <scope>NUCLEOTIDE SEQUENCE [LARGE SCALE GENOMIC DNA]</scope>
    <source>
        <strain evidence="3 4">NCTC11458</strain>
    </source>
</reference>